<feature type="coiled-coil region" evidence="1">
    <location>
        <begin position="101"/>
        <end position="145"/>
    </location>
</feature>
<organism evidence="3 4">
    <name type="scientific">Chara braunii</name>
    <name type="common">Braun's stonewort</name>
    <dbReference type="NCBI Taxonomy" id="69332"/>
    <lineage>
        <taxon>Eukaryota</taxon>
        <taxon>Viridiplantae</taxon>
        <taxon>Streptophyta</taxon>
        <taxon>Charophyceae</taxon>
        <taxon>Charales</taxon>
        <taxon>Characeae</taxon>
        <taxon>Chara</taxon>
    </lineage>
</organism>
<dbReference type="AlphaFoldDB" id="A0A388LB74"/>
<name>A0A388LB74_CHABU</name>
<sequence>MTNLPDVRTCQQVEERKKVLLARLEILLSDLHDAGDEEAHVRSLYDLEATHAALVAAETGTEVVEVQGVLIKCRQALDKYIMDRYIEVANGSEKKEQPATLATVNENMKQLEEALVKERIRKEELEKQQKIINQQEQRVQEIRQNILVIGEDGQNVSLPQLITYLAHLETRIEQQGLQIEELTAGLRTVTNLVKGKNKVEKTQNEEKPKKLMSDAMTSLRVATVRNEEYGGPSDPSNPPPNGSPKRTNENTAQLEKPKKKEKVKMKLPFTFSNKKDENLLLWIAEIQTYVGTTPVEEESQVAFSTSCLGGEAKEWVLAEANAAGFDDIGKWAGTMTLKQFLNKIKERFLDKTTADKAFDQLTNIGQRHWTSVEALSREVDRLLQVPGLNLHDDQVLYIYARALPEPIRGQLVVESKSGTYKYRQFRDLALQREQMTSQVKQSYASVVKSGGHAGTGKRVLWRQKRANHTLVVFDDDTVEKWPLEVEGVSGGNGSGKGEVVAAMVKKGGPKPGVRRRPRSFPAHPGIAAGKPWERMDIDQKTWQERMDNAQCLKCGTAGHVIAWCPLIRNPKVSRQ</sequence>
<gene>
    <name evidence="3" type="ORF">CBR_g29717</name>
</gene>
<proteinExistence type="predicted"/>
<evidence type="ECO:0000256" key="2">
    <source>
        <dbReference type="SAM" id="MobiDB-lite"/>
    </source>
</evidence>
<comment type="caution">
    <text evidence="3">The sequence shown here is derived from an EMBL/GenBank/DDBJ whole genome shotgun (WGS) entry which is preliminary data.</text>
</comment>
<protein>
    <recommendedName>
        <fullName evidence="5">CCHC-type domain-containing protein</fullName>
    </recommendedName>
</protein>
<keyword evidence="4" id="KW-1185">Reference proteome</keyword>
<keyword evidence="1" id="KW-0175">Coiled coil</keyword>
<feature type="region of interest" description="Disordered" evidence="2">
    <location>
        <begin position="226"/>
        <end position="259"/>
    </location>
</feature>
<dbReference type="Proteomes" id="UP000265515">
    <property type="component" value="Unassembled WGS sequence"/>
</dbReference>
<evidence type="ECO:0000313" key="3">
    <source>
        <dbReference type="EMBL" id="GBG79570.1"/>
    </source>
</evidence>
<evidence type="ECO:0000256" key="1">
    <source>
        <dbReference type="SAM" id="Coils"/>
    </source>
</evidence>
<dbReference type="EMBL" id="BFEA01000322">
    <property type="protein sequence ID" value="GBG79570.1"/>
    <property type="molecule type" value="Genomic_DNA"/>
</dbReference>
<feature type="region of interest" description="Disordered" evidence="2">
    <location>
        <begin position="506"/>
        <end position="529"/>
    </location>
</feature>
<evidence type="ECO:0008006" key="5">
    <source>
        <dbReference type="Google" id="ProtNLM"/>
    </source>
</evidence>
<accession>A0A388LB74</accession>
<reference evidence="3 4" key="1">
    <citation type="journal article" date="2018" name="Cell">
        <title>The Chara Genome: Secondary Complexity and Implications for Plant Terrestrialization.</title>
        <authorList>
            <person name="Nishiyama T."/>
            <person name="Sakayama H."/>
            <person name="Vries J.D."/>
            <person name="Buschmann H."/>
            <person name="Saint-Marcoux D."/>
            <person name="Ullrich K.K."/>
            <person name="Haas F.B."/>
            <person name="Vanderstraeten L."/>
            <person name="Becker D."/>
            <person name="Lang D."/>
            <person name="Vosolsobe S."/>
            <person name="Rombauts S."/>
            <person name="Wilhelmsson P.K.I."/>
            <person name="Janitza P."/>
            <person name="Kern R."/>
            <person name="Heyl A."/>
            <person name="Rumpler F."/>
            <person name="Villalobos L.I.A.C."/>
            <person name="Clay J.M."/>
            <person name="Skokan R."/>
            <person name="Toyoda A."/>
            <person name="Suzuki Y."/>
            <person name="Kagoshima H."/>
            <person name="Schijlen E."/>
            <person name="Tajeshwar N."/>
            <person name="Catarino B."/>
            <person name="Hetherington A.J."/>
            <person name="Saltykova A."/>
            <person name="Bonnot C."/>
            <person name="Breuninger H."/>
            <person name="Symeonidi A."/>
            <person name="Radhakrishnan G.V."/>
            <person name="Van Nieuwerburgh F."/>
            <person name="Deforce D."/>
            <person name="Chang C."/>
            <person name="Karol K.G."/>
            <person name="Hedrich R."/>
            <person name="Ulvskov P."/>
            <person name="Glockner G."/>
            <person name="Delwiche C.F."/>
            <person name="Petrasek J."/>
            <person name="Van de Peer Y."/>
            <person name="Friml J."/>
            <person name="Beilby M."/>
            <person name="Dolan L."/>
            <person name="Kohara Y."/>
            <person name="Sugano S."/>
            <person name="Fujiyama A."/>
            <person name="Delaux P.-M."/>
            <person name="Quint M."/>
            <person name="TheiBen G."/>
            <person name="Hagemann M."/>
            <person name="Harholt J."/>
            <person name="Dunand C."/>
            <person name="Zachgo S."/>
            <person name="Langdale J."/>
            <person name="Maumus F."/>
            <person name="Straeten D.V.D."/>
            <person name="Gould S.B."/>
            <person name="Rensing S.A."/>
        </authorList>
    </citation>
    <scope>NUCLEOTIDE SEQUENCE [LARGE SCALE GENOMIC DNA]</scope>
    <source>
        <strain evidence="3 4">S276</strain>
    </source>
</reference>
<evidence type="ECO:0000313" key="4">
    <source>
        <dbReference type="Proteomes" id="UP000265515"/>
    </source>
</evidence>
<dbReference type="Gramene" id="GBG79570">
    <property type="protein sequence ID" value="GBG79570"/>
    <property type="gene ID" value="CBR_g29717"/>
</dbReference>